<dbReference type="AlphaFoldDB" id="A0A6G9AIR3"/>
<evidence type="ECO:0000313" key="1">
    <source>
        <dbReference type="EMBL" id="QIP12362.1"/>
    </source>
</evidence>
<sequence length="91" mass="10562">MKSFKTMRHANDSEKAASLCWMDITDDQLSVLNKIVSSKRIQDIMIDSYGFSWGSEKSPSSTNFYFTIASKNEVPQEEIDKFIQFFEQSEF</sequence>
<dbReference type="EMBL" id="CP050063">
    <property type="protein sequence ID" value="QIP12362.1"/>
    <property type="molecule type" value="Genomic_DNA"/>
</dbReference>
<keyword evidence="2" id="KW-1185">Reference proteome</keyword>
<dbReference type="Proteomes" id="UP000501802">
    <property type="component" value="Chromosome"/>
</dbReference>
<gene>
    <name evidence="1" type="ORF">G8759_06845</name>
</gene>
<name>A0A6G9AIR3_9BACT</name>
<reference evidence="1 2" key="1">
    <citation type="submission" date="2020-03" db="EMBL/GenBank/DDBJ databases">
        <authorList>
            <person name="Kim M.K."/>
        </authorList>
    </citation>
    <scope>NUCLEOTIDE SEQUENCE [LARGE SCALE GENOMIC DNA]</scope>
    <source>
        <strain evidence="1 2">BT328</strain>
    </source>
</reference>
<evidence type="ECO:0000313" key="2">
    <source>
        <dbReference type="Proteomes" id="UP000501802"/>
    </source>
</evidence>
<proteinExistence type="predicted"/>
<protein>
    <submittedName>
        <fullName evidence="1">Uncharacterized protein</fullName>
    </submittedName>
</protein>
<accession>A0A6G9AIR3</accession>
<dbReference type="KEGG" id="spib:G8759_06845"/>
<organism evidence="1 2">
    <name type="scientific">Spirosoma aureum</name>
    <dbReference type="NCBI Taxonomy" id="2692134"/>
    <lineage>
        <taxon>Bacteria</taxon>
        <taxon>Pseudomonadati</taxon>
        <taxon>Bacteroidota</taxon>
        <taxon>Cytophagia</taxon>
        <taxon>Cytophagales</taxon>
        <taxon>Cytophagaceae</taxon>
        <taxon>Spirosoma</taxon>
    </lineage>
</organism>
<dbReference type="RefSeq" id="WP_167206441.1">
    <property type="nucleotide sequence ID" value="NZ_CP050063.1"/>
</dbReference>